<dbReference type="Pfam" id="PF25583">
    <property type="entry name" value="WCX"/>
    <property type="match status" value="1"/>
</dbReference>
<evidence type="ECO:0000313" key="4">
    <source>
        <dbReference type="Proteomes" id="UP000610456"/>
    </source>
</evidence>
<gene>
    <name evidence="3" type="ORF">GCM10007103_31010</name>
</gene>
<protein>
    <submittedName>
        <fullName evidence="3">WYL domain-containing protein</fullName>
    </submittedName>
</protein>
<dbReference type="InterPro" id="IPR051534">
    <property type="entry name" value="CBASS_pafABC_assoc_protein"/>
</dbReference>
<proteinExistence type="predicted"/>
<dbReference type="Proteomes" id="UP000610456">
    <property type="component" value="Unassembled WGS sequence"/>
</dbReference>
<dbReference type="PANTHER" id="PTHR34580">
    <property type="match status" value="1"/>
</dbReference>
<dbReference type="EMBL" id="BMXB01000018">
    <property type="protein sequence ID" value="GHA47876.1"/>
    <property type="molecule type" value="Genomic_DNA"/>
</dbReference>
<feature type="domain" description="WCX" evidence="2">
    <location>
        <begin position="218"/>
        <end position="294"/>
    </location>
</feature>
<organism evidence="3 4">
    <name type="scientific">Salinimicrobium marinum</name>
    <dbReference type="NCBI Taxonomy" id="680283"/>
    <lineage>
        <taxon>Bacteria</taxon>
        <taxon>Pseudomonadati</taxon>
        <taxon>Bacteroidota</taxon>
        <taxon>Flavobacteriia</taxon>
        <taxon>Flavobacteriales</taxon>
        <taxon>Flavobacteriaceae</taxon>
        <taxon>Salinimicrobium</taxon>
    </lineage>
</organism>
<keyword evidence="4" id="KW-1185">Reference proteome</keyword>
<reference evidence="3" key="2">
    <citation type="submission" date="2020-09" db="EMBL/GenBank/DDBJ databases">
        <authorList>
            <person name="Sun Q."/>
            <person name="Kim S."/>
        </authorList>
    </citation>
    <scope>NUCLEOTIDE SEQUENCE</scope>
    <source>
        <strain evidence="3">KCTC 12719</strain>
    </source>
</reference>
<evidence type="ECO:0000259" key="2">
    <source>
        <dbReference type="Pfam" id="PF25583"/>
    </source>
</evidence>
<dbReference type="Pfam" id="PF13280">
    <property type="entry name" value="WYL"/>
    <property type="match status" value="1"/>
</dbReference>
<dbReference type="PANTHER" id="PTHR34580:SF9">
    <property type="entry name" value="SLL5097 PROTEIN"/>
    <property type="match status" value="1"/>
</dbReference>
<reference evidence="3" key="1">
    <citation type="journal article" date="2014" name="Int. J. Syst. Evol. Microbiol.">
        <title>Complete genome sequence of Corynebacterium casei LMG S-19264T (=DSM 44701T), isolated from a smear-ripened cheese.</title>
        <authorList>
            <consortium name="US DOE Joint Genome Institute (JGI-PGF)"/>
            <person name="Walter F."/>
            <person name="Albersmeier A."/>
            <person name="Kalinowski J."/>
            <person name="Ruckert C."/>
        </authorList>
    </citation>
    <scope>NUCLEOTIDE SEQUENCE</scope>
    <source>
        <strain evidence="3">KCTC 12719</strain>
    </source>
</reference>
<accession>A0A918SKF1</accession>
<dbReference type="PROSITE" id="PS52050">
    <property type="entry name" value="WYL"/>
    <property type="match status" value="1"/>
</dbReference>
<comment type="caution">
    <text evidence="3">The sequence shown here is derived from an EMBL/GenBank/DDBJ whole genome shotgun (WGS) entry which is preliminary data.</text>
</comment>
<evidence type="ECO:0000313" key="3">
    <source>
        <dbReference type="EMBL" id="GHA47876.1"/>
    </source>
</evidence>
<name>A0A918SKF1_9FLAO</name>
<dbReference type="AlphaFoldDB" id="A0A918SKF1"/>
<dbReference type="RefSeq" id="WP_189605753.1">
    <property type="nucleotide sequence ID" value="NZ_BMXB01000018.1"/>
</dbReference>
<evidence type="ECO:0000259" key="1">
    <source>
        <dbReference type="Pfam" id="PF13280"/>
    </source>
</evidence>
<sequence>MSKQETILRQRAIVNKLTQNPSTFQEILDYLKVQGDYARCDLLCSVRTFQRDVKSISTLYDIAIEYDKSQKVYHIIDDAREVHSERLMETFDLYNAIKVGNSYGQSLIFEDRKALGTENLHGLLHAIKNCFEVSFTYHKFYDDTVSQRNIQPAAIKEARNRWYLLGRDTKDGLYKSFGLDRMENLEISRRSFEKLTDFDPEDEYRYSFGIINGTGEKPEKVELAFTPREGRYIKSLPLHHSQELIKETKEETVFSYYIIPTYDFRQEILSYGDQVKVLKPASLKKDIAATLEAAVKSYK</sequence>
<dbReference type="InterPro" id="IPR057727">
    <property type="entry name" value="WCX_dom"/>
</dbReference>
<feature type="domain" description="WYL" evidence="1">
    <location>
        <begin position="119"/>
        <end position="187"/>
    </location>
</feature>
<dbReference type="InterPro" id="IPR026881">
    <property type="entry name" value="WYL_dom"/>
</dbReference>